<evidence type="ECO:0000256" key="3">
    <source>
        <dbReference type="ARBA" id="ARBA00022692"/>
    </source>
</evidence>
<feature type="transmembrane region" description="Helical" evidence="8">
    <location>
        <begin position="407"/>
        <end position="427"/>
    </location>
</feature>
<feature type="transmembrane region" description="Helical" evidence="8">
    <location>
        <begin position="176"/>
        <end position="200"/>
    </location>
</feature>
<evidence type="ECO:0000256" key="8">
    <source>
        <dbReference type="SAM" id="Phobius"/>
    </source>
</evidence>
<feature type="transmembrane region" description="Helical" evidence="8">
    <location>
        <begin position="76"/>
        <end position="97"/>
    </location>
</feature>
<gene>
    <name evidence="10" type="ORF">AK830_g723</name>
</gene>
<name>A0A0P7BGN5_9HYPO</name>
<proteinExistence type="predicted"/>
<evidence type="ECO:0000259" key="9">
    <source>
        <dbReference type="PROSITE" id="PS50850"/>
    </source>
</evidence>
<keyword evidence="3 8" id="KW-0812">Transmembrane</keyword>
<feature type="transmembrane region" description="Helical" evidence="8">
    <location>
        <begin position="41"/>
        <end position="64"/>
    </location>
</feature>
<dbReference type="STRING" id="78410.A0A0P7BGN5"/>
<feature type="domain" description="Major facilitator superfamily (MFS) profile" evidence="9">
    <location>
        <begin position="43"/>
        <end position="430"/>
    </location>
</feature>
<sequence>MASMFSNAGEKKVGEQSPKLACLPETSPPAPYSLFTDNERWGIVALVALAGWFSTLSSFIYYPAIPVIANDLGSSVGMIDLTVTSYLVVSAIAPAIVGDAADTFGRRPLYAITLTLYIAANIGIALQRSAVALLLLRMLQSAGISGTFTSLATSCTFSVAYGVIADISTPSERGAFVSALSFGITTAPSIGPVIGGAFASGPGWRWIFWFLTIASGFCLIAMFLALPETHRAFVGNGGTEPPRLWRPVIKSIMRPWEGHRGPSTTPQPRRPASVPNPIKCLRILERKDVTASIMPGSFLYTVYCCIHASLSTIFMQVYGLNKWQAGLIYLPFGIGAILSTLVSSKWIDHDYRVVAKSHKLPIDKVSGDDLLQFPIEEARLKSVFIPTFFAFGSVLTYGWLVHKQIHLAGPLICLFIAGFSIQTCFNVNQP</sequence>
<keyword evidence="2" id="KW-0813">Transport</keyword>
<reference evidence="10 11" key="1">
    <citation type="submission" date="2015-09" db="EMBL/GenBank/DDBJ databases">
        <title>Draft genome of a European isolate of the apple canker pathogen Neonectria ditissima.</title>
        <authorList>
            <person name="Gomez-Cortecero A."/>
            <person name="Harrison R.J."/>
            <person name="Armitage A.D."/>
        </authorList>
    </citation>
    <scope>NUCLEOTIDE SEQUENCE [LARGE SCALE GENOMIC DNA]</scope>
    <source>
        <strain evidence="10 11">R09/05</strain>
    </source>
</reference>
<evidence type="ECO:0000256" key="4">
    <source>
        <dbReference type="ARBA" id="ARBA00022989"/>
    </source>
</evidence>
<feature type="transmembrane region" description="Helical" evidence="8">
    <location>
        <begin position="383"/>
        <end position="401"/>
    </location>
</feature>
<comment type="subcellular location">
    <subcellularLocation>
        <location evidence="1">Membrane</location>
        <topology evidence="1">Multi-pass membrane protein</topology>
    </subcellularLocation>
</comment>
<keyword evidence="6" id="KW-0325">Glycoprotein</keyword>
<dbReference type="PANTHER" id="PTHR23502">
    <property type="entry name" value="MAJOR FACILITATOR SUPERFAMILY"/>
    <property type="match status" value="1"/>
</dbReference>
<feature type="transmembrane region" description="Helical" evidence="8">
    <location>
        <begin position="323"/>
        <end position="342"/>
    </location>
</feature>
<evidence type="ECO:0000256" key="6">
    <source>
        <dbReference type="ARBA" id="ARBA00023180"/>
    </source>
</evidence>
<accession>A0A0P7BGN5</accession>
<dbReference type="PROSITE" id="PS50850">
    <property type="entry name" value="MFS"/>
    <property type="match status" value="1"/>
</dbReference>
<dbReference type="InterPro" id="IPR036259">
    <property type="entry name" value="MFS_trans_sf"/>
</dbReference>
<dbReference type="EMBL" id="LKCW01000004">
    <property type="protein sequence ID" value="KPM45975.1"/>
    <property type="molecule type" value="Genomic_DNA"/>
</dbReference>
<dbReference type="InterPro" id="IPR011701">
    <property type="entry name" value="MFS"/>
</dbReference>
<dbReference type="PANTHER" id="PTHR23502:SF51">
    <property type="entry name" value="QUINIDINE RESISTANCE PROTEIN 1-RELATED"/>
    <property type="match status" value="1"/>
</dbReference>
<feature type="transmembrane region" description="Helical" evidence="8">
    <location>
        <begin position="109"/>
        <end position="136"/>
    </location>
</feature>
<dbReference type="SUPFAM" id="SSF103473">
    <property type="entry name" value="MFS general substrate transporter"/>
    <property type="match status" value="1"/>
</dbReference>
<evidence type="ECO:0000256" key="5">
    <source>
        <dbReference type="ARBA" id="ARBA00023136"/>
    </source>
</evidence>
<dbReference type="Pfam" id="PF07690">
    <property type="entry name" value="MFS_1"/>
    <property type="match status" value="1"/>
</dbReference>
<keyword evidence="5 8" id="KW-0472">Membrane</keyword>
<keyword evidence="11" id="KW-1185">Reference proteome</keyword>
<evidence type="ECO:0000313" key="11">
    <source>
        <dbReference type="Proteomes" id="UP000050424"/>
    </source>
</evidence>
<feature type="transmembrane region" description="Helical" evidence="8">
    <location>
        <begin position="206"/>
        <end position="226"/>
    </location>
</feature>
<feature type="transmembrane region" description="Helical" evidence="8">
    <location>
        <begin position="297"/>
        <end position="317"/>
    </location>
</feature>
<dbReference type="AlphaFoldDB" id="A0A0P7BGN5"/>
<feature type="transmembrane region" description="Helical" evidence="8">
    <location>
        <begin position="142"/>
        <end position="164"/>
    </location>
</feature>
<evidence type="ECO:0000256" key="2">
    <source>
        <dbReference type="ARBA" id="ARBA00022448"/>
    </source>
</evidence>
<evidence type="ECO:0000313" key="10">
    <source>
        <dbReference type="EMBL" id="KPM45975.1"/>
    </source>
</evidence>
<evidence type="ECO:0000256" key="1">
    <source>
        <dbReference type="ARBA" id="ARBA00004141"/>
    </source>
</evidence>
<dbReference type="GO" id="GO:0005886">
    <property type="term" value="C:plasma membrane"/>
    <property type="evidence" value="ECO:0007669"/>
    <property type="project" value="TreeGrafter"/>
</dbReference>
<evidence type="ECO:0000256" key="7">
    <source>
        <dbReference type="SAM" id="MobiDB-lite"/>
    </source>
</evidence>
<organism evidence="10 11">
    <name type="scientific">Neonectria ditissima</name>
    <dbReference type="NCBI Taxonomy" id="78410"/>
    <lineage>
        <taxon>Eukaryota</taxon>
        <taxon>Fungi</taxon>
        <taxon>Dikarya</taxon>
        <taxon>Ascomycota</taxon>
        <taxon>Pezizomycotina</taxon>
        <taxon>Sordariomycetes</taxon>
        <taxon>Hypocreomycetidae</taxon>
        <taxon>Hypocreales</taxon>
        <taxon>Nectriaceae</taxon>
        <taxon>Neonectria</taxon>
    </lineage>
</organism>
<dbReference type="Proteomes" id="UP000050424">
    <property type="component" value="Unassembled WGS sequence"/>
</dbReference>
<dbReference type="GO" id="GO:0022857">
    <property type="term" value="F:transmembrane transporter activity"/>
    <property type="evidence" value="ECO:0007669"/>
    <property type="project" value="InterPro"/>
</dbReference>
<keyword evidence="4 8" id="KW-1133">Transmembrane helix</keyword>
<dbReference type="InterPro" id="IPR020846">
    <property type="entry name" value="MFS_dom"/>
</dbReference>
<comment type="caution">
    <text evidence="10">The sequence shown here is derived from an EMBL/GenBank/DDBJ whole genome shotgun (WGS) entry which is preliminary data.</text>
</comment>
<dbReference type="OrthoDB" id="440553at2759"/>
<protein>
    <recommendedName>
        <fullName evidence="9">Major facilitator superfamily (MFS) profile domain-containing protein</fullName>
    </recommendedName>
</protein>
<dbReference type="Gene3D" id="1.20.1250.20">
    <property type="entry name" value="MFS general substrate transporter like domains"/>
    <property type="match status" value="1"/>
</dbReference>
<feature type="region of interest" description="Disordered" evidence="7">
    <location>
        <begin position="1"/>
        <end position="24"/>
    </location>
</feature>